<feature type="domain" description="PSP1 C-terminal" evidence="2">
    <location>
        <begin position="62"/>
        <end position="147"/>
    </location>
</feature>
<evidence type="ECO:0000313" key="3">
    <source>
        <dbReference type="EMBL" id="MSS19984.1"/>
    </source>
</evidence>
<keyword evidence="4" id="KW-1185">Reference proteome</keyword>
<dbReference type="PROSITE" id="PS51411">
    <property type="entry name" value="PSP1_C"/>
    <property type="match status" value="1"/>
</dbReference>
<evidence type="ECO:0000259" key="2">
    <source>
        <dbReference type="PROSITE" id="PS51411"/>
    </source>
</evidence>
<organism evidence="3 4">
    <name type="scientific">Pseudoramibacter porci</name>
    <dbReference type="NCBI Taxonomy" id="2606631"/>
    <lineage>
        <taxon>Bacteria</taxon>
        <taxon>Bacillati</taxon>
        <taxon>Bacillota</taxon>
        <taxon>Clostridia</taxon>
        <taxon>Eubacteriales</taxon>
        <taxon>Eubacteriaceae</taxon>
        <taxon>Pseudoramibacter</taxon>
    </lineage>
</organism>
<dbReference type="Proteomes" id="UP000461754">
    <property type="component" value="Unassembled WGS sequence"/>
</dbReference>
<feature type="compositionally biased region" description="Basic residues" evidence="1">
    <location>
        <begin position="359"/>
        <end position="378"/>
    </location>
</feature>
<feature type="compositionally biased region" description="Basic and acidic residues" evidence="1">
    <location>
        <begin position="380"/>
        <end position="396"/>
    </location>
</feature>
<feature type="region of interest" description="Disordered" evidence="1">
    <location>
        <begin position="271"/>
        <end position="403"/>
    </location>
</feature>
<protein>
    <submittedName>
        <fullName evidence="3">Stage 0 sporulation family protein</fullName>
    </submittedName>
</protein>
<proteinExistence type="predicted"/>
<evidence type="ECO:0000313" key="4">
    <source>
        <dbReference type="Proteomes" id="UP000461754"/>
    </source>
</evidence>
<gene>
    <name evidence="3" type="ORF">FYJ52_06190</name>
</gene>
<accession>A0A7X2NG45</accession>
<dbReference type="AlphaFoldDB" id="A0A7X2NG45"/>
<name>A0A7X2NG45_9FIRM</name>
<dbReference type="InterPro" id="IPR007557">
    <property type="entry name" value="PSP1_C"/>
</dbReference>
<evidence type="ECO:0000256" key="1">
    <source>
        <dbReference type="SAM" id="MobiDB-lite"/>
    </source>
</evidence>
<dbReference type="NCBIfam" id="NF041131">
    <property type="entry name" value="RicT_YaaT_fam"/>
    <property type="match status" value="1"/>
</dbReference>
<comment type="caution">
    <text evidence="3">The sequence shown here is derived from an EMBL/GenBank/DDBJ whole genome shotgun (WGS) entry which is preliminary data.</text>
</comment>
<dbReference type="Pfam" id="PF04468">
    <property type="entry name" value="PSP1"/>
    <property type="match status" value="1"/>
</dbReference>
<dbReference type="PANTHER" id="PTHR43830">
    <property type="entry name" value="PROTEIN PSP1"/>
    <property type="match status" value="1"/>
</dbReference>
<sequence>MKIKIVGVRFRPAAKIYYFKVGELALALHDHVVVETAQGIEYGEVVVGPRDIDDATFKRALKPVKRVATEKDERTHASLLEKENQARQIFEDRAQTHHLDMHLVDVEFTFDHRKAIFYFTADGRLDFRQLVRDLASTFHLRIELRQIGVRDETKMFHTLGICGRTTCCSSWMSDFRPVSIKMAKEQGMSLNSTKISGVCGRLLCCLTYEDPFYHEVTRKMPRVGNWVTTPEGEGQVYRLNVLEEKVVVKMQTDDDETEIKTFGVDEVVKSGDKHVLANNRRQQREKEERQKEQQKGENSKTTAEEGKAEGGEKAAPAHNKPNRKHTRNKNASSKAAKSQNRGGADEDKSGGKGDGSREPRHRKRRHRGGRKHNNRQGKAKGGDKSREAQNAPKREGNGQSGKS</sequence>
<feature type="compositionally biased region" description="Basic and acidic residues" evidence="1">
    <location>
        <begin position="343"/>
        <end position="358"/>
    </location>
</feature>
<feature type="compositionally biased region" description="Polar residues" evidence="1">
    <location>
        <begin position="329"/>
        <end position="341"/>
    </location>
</feature>
<dbReference type="RefSeq" id="WP_154576367.1">
    <property type="nucleotide sequence ID" value="NZ_VUMO01000007.1"/>
</dbReference>
<dbReference type="PANTHER" id="PTHR43830:SF3">
    <property type="entry name" value="PROTEIN PSP1"/>
    <property type="match status" value="1"/>
</dbReference>
<feature type="compositionally biased region" description="Basic and acidic residues" evidence="1">
    <location>
        <begin position="282"/>
        <end position="312"/>
    </location>
</feature>
<reference evidence="3 4" key="1">
    <citation type="submission" date="2019-08" db="EMBL/GenBank/DDBJ databases">
        <title>In-depth cultivation of the pig gut microbiome towards novel bacterial diversity and tailored functional studies.</title>
        <authorList>
            <person name="Wylensek D."/>
            <person name="Hitch T.C.A."/>
            <person name="Clavel T."/>
        </authorList>
    </citation>
    <scope>NUCLEOTIDE SEQUENCE [LARGE SCALE GENOMIC DNA]</scope>
    <source>
        <strain evidence="3 4">RF-744-FAT-4</strain>
    </source>
</reference>
<dbReference type="EMBL" id="VUMO01000007">
    <property type="protein sequence ID" value="MSS19984.1"/>
    <property type="molecule type" value="Genomic_DNA"/>
</dbReference>
<dbReference type="InterPro" id="IPR047767">
    <property type="entry name" value="PSP1-like"/>
</dbReference>
<dbReference type="GO" id="GO:0005737">
    <property type="term" value="C:cytoplasm"/>
    <property type="evidence" value="ECO:0007669"/>
    <property type="project" value="TreeGrafter"/>
</dbReference>